<organism evidence="2 3">
    <name type="scientific">Luteolibacter soli</name>
    <dbReference type="NCBI Taxonomy" id="3135280"/>
    <lineage>
        <taxon>Bacteria</taxon>
        <taxon>Pseudomonadati</taxon>
        <taxon>Verrucomicrobiota</taxon>
        <taxon>Verrucomicrobiia</taxon>
        <taxon>Verrucomicrobiales</taxon>
        <taxon>Verrucomicrobiaceae</taxon>
        <taxon>Luteolibacter</taxon>
    </lineage>
</organism>
<dbReference type="RefSeq" id="WP_341402197.1">
    <property type="nucleotide sequence ID" value="NZ_JBBUKT010000001.1"/>
</dbReference>
<feature type="compositionally biased region" description="Basic and acidic residues" evidence="1">
    <location>
        <begin position="67"/>
        <end position="82"/>
    </location>
</feature>
<gene>
    <name evidence="2" type="ORF">WKV53_00075</name>
</gene>
<feature type="compositionally biased region" description="Polar residues" evidence="1">
    <location>
        <begin position="36"/>
        <end position="45"/>
    </location>
</feature>
<dbReference type="Proteomes" id="UP001371305">
    <property type="component" value="Unassembled WGS sequence"/>
</dbReference>
<comment type="caution">
    <text evidence="2">The sequence shown here is derived from an EMBL/GenBank/DDBJ whole genome shotgun (WGS) entry which is preliminary data.</text>
</comment>
<dbReference type="EMBL" id="JBBUKT010000001">
    <property type="protein sequence ID" value="MEK7948865.1"/>
    <property type="molecule type" value="Genomic_DNA"/>
</dbReference>
<evidence type="ECO:0000313" key="3">
    <source>
        <dbReference type="Proteomes" id="UP001371305"/>
    </source>
</evidence>
<protein>
    <submittedName>
        <fullName evidence="2">Uncharacterized protein</fullName>
    </submittedName>
</protein>
<feature type="compositionally biased region" description="Low complexity" evidence="1">
    <location>
        <begin position="51"/>
        <end position="66"/>
    </location>
</feature>
<name>A0ABU9AMC4_9BACT</name>
<feature type="region of interest" description="Disordered" evidence="1">
    <location>
        <begin position="31"/>
        <end position="88"/>
    </location>
</feature>
<evidence type="ECO:0000313" key="2">
    <source>
        <dbReference type="EMBL" id="MEK7948865.1"/>
    </source>
</evidence>
<reference evidence="2 3" key="1">
    <citation type="submission" date="2024-04" db="EMBL/GenBank/DDBJ databases">
        <title>Luteolibacter sp. isolated from soil.</title>
        <authorList>
            <person name="An J."/>
        </authorList>
    </citation>
    <scope>NUCLEOTIDE SEQUENCE [LARGE SCALE GENOMIC DNA]</scope>
    <source>
        <strain evidence="2 3">Y139</strain>
    </source>
</reference>
<accession>A0ABU9AMC4</accession>
<evidence type="ECO:0000256" key="1">
    <source>
        <dbReference type="SAM" id="MobiDB-lite"/>
    </source>
</evidence>
<keyword evidence="3" id="KW-1185">Reference proteome</keyword>
<proteinExistence type="predicted"/>
<sequence>MKPLPAFGLVAAAIAATVAIEESRMSDLRHRLDELSQATATQTGSSHKEAPAAPVASATTPTAPTKASDRPAKPEHPTGEKPDVDEEALGKTVRKMWENPAGKAMMNQGVKMAVAMMYEDFIEGLNLSKEEKDYFKNLLGKSMADQQEIGMKMMNASPEERTALAKELEERKKANDEAIKAFLNNEDDAKRFADYQSRLPEHQQLEGVRATFAAKNATMDAETEAKLVDAMYQVRTNSKGADFTGPDAWSKMADGGLVKNFEQSWDTQNEALMKEADTILDDTQLAAFKEYRQQLKDMQLMSMKMAEKMMSGQGDKKDE</sequence>